<evidence type="ECO:0000313" key="8">
    <source>
        <dbReference type="Proteomes" id="UP000027120"/>
    </source>
</evidence>
<dbReference type="SMART" id="SM00380">
    <property type="entry name" value="AP2"/>
    <property type="match status" value="1"/>
</dbReference>
<reference evidence="7 8" key="1">
    <citation type="submission" date="2014-04" db="EMBL/GenBank/DDBJ databases">
        <authorList>
            <consortium name="International Citrus Genome Consortium"/>
            <person name="Gmitter F."/>
            <person name="Chen C."/>
            <person name="Farmerie W."/>
            <person name="Harkins T."/>
            <person name="Desany B."/>
            <person name="Mohiuddin M."/>
            <person name="Kodira C."/>
            <person name="Borodovsky M."/>
            <person name="Lomsadze A."/>
            <person name="Burns P."/>
            <person name="Jenkins J."/>
            <person name="Prochnik S."/>
            <person name="Shu S."/>
            <person name="Chapman J."/>
            <person name="Pitluck S."/>
            <person name="Schmutz J."/>
            <person name="Rokhsar D."/>
        </authorList>
    </citation>
    <scope>NUCLEOTIDE SEQUENCE</scope>
</reference>
<evidence type="ECO:0000259" key="6">
    <source>
        <dbReference type="SMART" id="SM00380"/>
    </source>
</evidence>
<evidence type="ECO:0000256" key="2">
    <source>
        <dbReference type="ARBA" id="ARBA00023015"/>
    </source>
</evidence>
<accession>A0A067E6U3</accession>
<dbReference type="STRING" id="2711.A0A067E6U3"/>
<dbReference type="PaxDb" id="2711-XP_006478766.1"/>
<dbReference type="SMR" id="A0A067E6U3"/>
<dbReference type="Proteomes" id="UP000027120">
    <property type="component" value="Unassembled WGS sequence"/>
</dbReference>
<protein>
    <recommendedName>
        <fullName evidence="6">AP2/ERF domain-containing protein</fullName>
    </recommendedName>
</protein>
<keyword evidence="3" id="KW-0238">DNA-binding</keyword>
<dbReference type="EMBL" id="KK785071">
    <property type="protein sequence ID" value="KDO50768.1"/>
    <property type="molecule type" value="Genomic_DNA"/>
</dbReference>
<dbReference type="GO" id="GO:0005634">
    <property type="term" value="C:nucleus"/>
    <property type="evidence" value="ECO:0007669"/>
    <property type="project" value="UniProtKB-SubCell"/>
</dbReference>
<organism evidence="7 8">
    <name type="scientific">Citrus sinensis</name>
    <name type="common">Sweet orange</name>
    <name type="synonym">Citrus aurantium var. sinensis</name>
    <dbReference type="NCBI Taxonomy" id="2711"/>
    <lineage>
        <taxon>Eukaryota</taxon>
        <taxon>Viridiplantae</taxon>
        <taxon>Streptophyta</taxon>
        <taxon>Embryophyta</taxon>
        <taxon>Tracheophyta</taxon>
        <taxon>Spermatophyta</taxon>
        <taxon>Magnoliopsida</taxon>
        <taxon>eudicotyledons</taxon>
        <taxon>Gunneridae</taxon>
        <taxon>Pentapetalae</taxon>
        <taxon>rosids</taxon>
        <taxon>malvids</taxon>
        <taxon>Sapindales</taxon>
        <taxon>Rutaceae</taxon>
        <taxon>Aurantioideae</taxon>
        <taxon>Citrus</taxon>
    </lineage>
</organism>
<proteinExistence type="predicted"/>
<comment type="subcellular location">
    <subcellularLocation>
        <location evidence="1">Nucleus</location>
    </subcellularLocation>
</comment>
<feature type="domain" description="AP2/ERF" evidence="6">
    <location>
        <begin position="103"/>
        <end position="160"/>
    </location>
</feature>
<keyword evidence="2" id="KW-0805">Transcription regulation</keyword>
<dbReference type="eggNOG" id="KOG1121">
    <property type="taxonomic scope" value="Eukaryota"/>
</dbReference>
<evidence type="ECO:0000256" key="4">
    <source>
        <dbReference type="ARBA" id="ARBA00023163"/>
    </source>
</evidence>
<evidence type="ECO:0000256" key="3">
    <source>
        <dbReference type="ARBA" id="ARBA00023125"/>
    </source>
</evidence>
<evidence type="ECO:0000256" key="5">
    <source>
        <dbReference type="ARBA" id="ARBA00023242"/>
    </source>
</evidence>
<keyword evidence="5" id="KW-0539">Nucleus</keyword>
<sequence>MACDEEMSWSLSSLSEGRMALSNDRASGGELTQMHWGDLPLKEDDSENMVVFRFLRDVLTVGWVPQVQQAEADQGFQANFLVADAEALADQSATALALAEEKCYRGVRLRPRGNFRVAGLGFGSELSRRLRRRLLAYDQAAFGMRGSRAHLNFPLLFRVSRAGHNEVRASVSVNG</sequence>
<evidence type="ECO:0000313" key="7">
    <source>
        <dbReference type="EMBL" id="KDO50768.1"/>
    </source>
</evidence>
<evidence type="ECO:0000256" key="1">
    <source>
        <dbReference type="ARBA" id="ARBA00004123"/>
    </source>
</evidence>
<dbReference type="AlphaFoldDB" id="A0A067E6U3"/>
<dbReference type="GO" id="GO:0003700">
    <property type="term" value="F:DNA-binding transcription factor activity"/>
    <property type="evidence" value="ECO:0007669"/>
    <property type="project" value="InterPro"/>
</dbReference>
<gene>
    <name evidence="7" type="ORF">CISIN_1g045899mg</name>
</gene>
<keyword evidence="4" id="KW-0804">Transcription</keyword>
<keyword evidence="8" id="KW-1185">Reference proteome</keyword>
<dbReference type="GO" id="GO:0003677">
    <property type="term" value="F:DNA binding"/>
    <property type="evidence" value="ECO:0007669"/>
    <property type="project" value="UniProtKB-KW"/>
</dbReference>
<dbReference type="InterPro" id="IPR001471">
    <property type="entry name" value="AP2/ERF_dom"/>
</dbReference>
<name>A0A067E6U3_CITSI</name>
<dbReference type="PRINTS" id="PR00367">
    <property type="entry name" value="ETHRSPELEMNT"/>
</dbReference>